<sequence length="437" mass="48125">MSSTDESQKEWREKTLAYTQAVNDFVAKGMSDGWDNIGPEPEDNGREPLVPALLAAITQANKDGSLAQLRQQWPLAYSPLLPLLKEKGQSIPCLCLLDDGRVVARIGNTYGPGQVVEIAGTEVKVVEDESFFGRSPDRRYFAYCREGGVAITLGWRGEQVAFCPYPSGREGLPEDFGQLAVEAPTATQLVPFPDGRRVLFVSPGGIFVLSASEAVRLLPTQEAVIEHFTWLREEYPEDELSLDLAMEHGAVSADGKWIAVGAQDSSHLIFDDKLQLAADIGNQMDYPHWALFSQDSSLAAFNACHFYNGVTIGVPTALLPGLKTEPYEDNPKTPFLEEMSRVYAGCHRGHEFIIGDAYGYLRAFGNDGTPHWQHFIGSSIGDMDVSSDGRTLVCSTYAGFISIIQLDQGRAPYEIGTGNHSEVRRWLFWQGQAPLAW</sequence>
<dbReference type="OrthoDB" id="5351919at2"/>
<dbReference type="eggNOG" id="COG1520">
    <property type="taxonomic scope" value="Bacteria"/>
</dbReference>
<dbReference type="AlphaFoldDB" id="K2K1D1"/>
<dbReference type="SUPFAM" id="SSF82171">
    <property type="entry name" value="DPP6 N-terminal domain-like"/>
    <property type="match status" value="1"/>
</dbReference>
<comment type="caution">
    <text evidence="1">The sequence shown here is derived from an EMBL/GenBank/DDBJ whole genome shotgun (WGS) entry which is preliminary data.</text>
</comment>
<dbReference type="Proteomes" id="UP000006755">
    <property type="component" value="Unassembled WGS sequence"/>
</dbReference>
<gene>
    <name evidence="1" type="ORF">B3C1_03410</name>
</gene>
<dbReference type="EMBL" id="AMRI01000004">
    <property type="protein sequence ID" value="EKE76609.1"/>
    <property type="molecule type" value="Genomic_DNA"/>
</dbReference>
<name>K2K1D1_9GAMM</name>
<protein>
    <submittedName>
        <fullName evidence="1">Uncharacterized protein</fullName>
    </submittedName>
</protein>
<reference evidence="1 2" key="1">
    <citation type="journal article" date="2012" name="J. Bacteriol.">
        <title>Genome Sequence of Gallaecimonas xiamenensis Type Strain 3-C-1.</title>
        <authorList>
            <person name="Lai Q."/>
            <person name="Wang L."/>
            <person name="Wang W."/>
            <person name="Shao Z."/>
        </authorList>
    </citation>
    <scope>NUCLEOTIDE SEQUENCE [LARGE SCALE GENOMIC DNA]</scope>
    <source>
        <strain evidence="1 2">3-C-1</strain>
    </source>
</reference>
<keyword evidence="2" id="KW-1185">Reference proteome</keyword>
<organism evidence="1 2">
    <name type="scientific">Gallaecimonas xiamenensis 3-C-1</name>
    <dbReference type="NCBI Taxonomy" id="745411"/>
    <lineage>
        <taxon>Bacteria</taxon>
        <taxon>Pseudomonadati</taxon>
        <taxon>Pseudomonadota</taxon>
        <taxon>Gammaproteobacteria</taxon>
        <taxon>Enterobacterales</taxon>
        <taxon>Gallaecimonadaceae</taxon>
        <taxon>Gallaecimonas</taxon>
    </lineage>
</organism>
<dbReference type="RefSeq" id="WP_008482930.1">
    <property type="nucleotide sequence ID" value="NZ_AMRI01000004.1"/>
</dbReference>
<dbReference type="STRING" id="745411.B3C1_03410"/>
<evidence type="ECO:0000313" key="2">
    <source>
        <dbReference type="Proteomes" id="UP000006755"/>
    </source>
</evidence>
<accession>K2K1D1</accession>
<evidence type="ECO:0000313" key="1">
    <source>
        <dbReference type="EMBL" id="EKE76609.1"/>
    </source>
</evidence>
<proteinExistence type="predicted"/>
<dbReference type="PATRIC" id="fig|745411.4.peg.673"/>